<comment type="subcellular location">
    <subcellularLocation>
        <location evidence="1">Cell membrane</location>
        <topology evidence="1">Multi-pass membrane protein</topology>
    </subcellularLocation>
</comment>
<feature type="transmembrane region" description="Helical" evidence="6">
    <location>
        <begin position="126"/>
        <end position="147"/>
    </location>
</feature>
<evidence type="ECO:0000313" key="8">
    <source>
        <dbReference type="Proteomes" id="UP000838878"/>
    </source>
</evidence>
<evidence type="ECO:0000256" key="6">
    <source>
        <dbReference type="SAM" id="Phobius"/>
    </source>
</evidence>
<sequence>MLSITDMISNYIQMWYRLKAIADLLEDYYFHCENRPGVKNILNYREFKQRHLNCFKMIRFSRINAVMDLTRCYLLLVEQCEYLNVTYGIRIIVNNMFFILDMVMMLNLIIRLLMGTVVPSNESKMFPMISTVLRIISSSLILIFGIYRCEQSYRQNERIKRLIDHLVLMKIIPYEVRETLMELKQLIITRPVKYHAMNFYQLEYATVVSISSVIVTYTIILLQNIQ</sequence>
<evidence type="ECO:0000256" key="1">
    <source>
        <dbReference type="ARBA" id="ARBA00004651"/>
    </source>
</evidence>
<gene>
    <name evidence="7" type="ORF">BINO364_LOCUS9920</name>
</gene>
<dbReference type="GO" id="GO:0050909">
    <property type="term" value="P:sensory perception of taste"/>
    <property type="evidence" value="ECO:0007669"/>
    <property type="project" value="InterPro"/>
</dbReference>
<dbReference type="AlphaFoldDB" id="A0A8J9VD19"/>
<evidence type="ECO:0000313" key="7">
    <source>
        <dbReference type="EMBL" id="CAH0724175.1"/>
    </source>
</evidence>
<feature type="transmembrane region" description="Helical" evidence="6">
    <location>
        <begin position="202"/>
        <end position="222"/>
    </location>
</feature>
<evidence type="ECO:0000256" key="4">
    <source>
        <dbReference type="ARBA" id="ARBA00022989"/>
    </source>
</evidence>
<evidence type="ECO:0008006" key="9">
    <source>
        <dbReference type="Google" id="ProtNLM"/>
    </source>
</evidence>
<dbReference type="Proteomes" id="UP000838878">
    <property type="component" value="Chromosome 4"/>
</dbReference>
<organism evidence="7 8">
    <name type="scientific">Brenthis ino</name>
    <name type="common">lesser marbled fritillary</name>
    <dbReference type="NCBI Taxonomy" id="405034"/>
    <lineage>
        <taxon>Eukaryota</taxon>
        <taxon>Metazoa</taxon>
        <taxon>Ecdysozoa</taxon>
        <taxon>Arthropoda</taxon>
        <taxon>Hexapoda</taxon>
        <taxon>Insecta</taxon>
        <taxon>Pterygota</taxon>
        <taxon>Neoptera</taxon>
        <taxon>Endopterygota</taxon>
        <taxon>Lepidoptera</taxon>
        <taxon>Glossata</taxon>
        <taxon>Ditrysia</taxon>
        <taxon>Papilionoidea</taxon>
        <taxon>Nymphalidae</taxon>
        <taxon>Heliconiinae</taxon>
        <taxon>Argynnini</taxon>
        <taxon>Brenthis</taxon>
    </lineage>
</organism>
<dbReference type="GO" id="GO:0005886">
    <property type="term" value="C:plasma membrane"/>
    <property type="evidence" value="ECO:0007669"/>
    <property type="project" value="UniProtKB-SubCell"/>
</dbReference>
<evidence type="ECO:0000256" key="3">
    <source>
        <dbReference type="ARBA" id="ARBA00022692"/>
    </source>
</evidence>
<proteinExistence type="predicted"/>
<keyword evidence="8" id="KW-1185">Reference proteome</keyword>
<keyword evidence="2" id="KW-1003">Cell membrane</keyword>
<feature type="transmembrane region" description="Helical" evidence="6">
    <location>
        <begin position="96"/>
        <end position="114"/>
    </location>
</feature>
<protein>
    <recommendedName>
        <fullName evidence="9">Gustatory receptor</fullName>
    </recommendedName>
</protein>
<dbReference type="OrthoDB" id="6513574at2759"/>
<evidence type="ECO:0000256" key="2">
    <source>
        <dbReference type="ARBA" id="ARBA00022475"/>
    </source>
</evidence>
<keyword evidence="5 6" id="KW-0472">Membrane</keyword>
<dbReference type="EMBL" id="OV170224">
    <property type="protein sequence ID" value="CAH0724175.1"/>
    <property type="molecule type" value="Genomic_DNA"/>
</dbReference>
<accession>A0A8J9VD19</accession>
<keyword evidence="4 6" id="KW-1133">Transmembrane helix</keyword>
<dbReference type="InterPro" id="IPR013604">
    <property type="entry name" value="7TM_chemorcpt"/>
</dbReference>
<reference evidence="7" key="1">
    <citation type="submission" date="2021-12" db="EMBL/GenBank/DDBJ databases">
        <authorList>
            <person name="Martin H S."/>
        </authorList>
    </citation>
    <scope>NUCLEOTIDE SEQUENCE</scope>
</reference>
<evidence type="ECO:0000256" key="5">
    <source>
        <dbReference type="ARBA" id="ARBA00023136"/>
    </source>
</evidence>
<dbReference type="Pfam" id="PF08395">
    <property type="entry name" value="7tm_7"/>
    <property type="match status" value="1"/>
</dbReference>
<feature type="non-terminal residue" evidence="7">
    <location>
        <position position="226"/>
    </location>
</feature>
<keyword evidence="3 6" id="KW-0812">Transmembrane</keyword>
<name>A0A8J9VD19_9NEOP</name>